<evidence type="ECO:0000313" key="2">
    <source>
        <dbReference type="Proteomes" id="UP000232323"/>
    </source>
</evidence>
<name>A0A250X2B6_9CHLO</name>
<dbReference type="AlphaFoldDB" id="A0A250X2B6"/>
<protein>
    <submittedName>
        <fullName evidence="1">Uncharacterized protein</fullName>
    </submittedName>
</protein>
<sequence>MQKQDALMMERLLWEYNSKVYAERQCLVHSLDQKVQSWQQSTKSVADSMKDEVEHNVILDQLKRNILHDRCLNLVIIEVFFFHILDLVQRATIIVSTCPMTPSKMAIIHNILEQIKLLEAL</sequence>
<dbReference type="Proteomes" id="UP000232323">
    <property type="component" value="Unassembled WGS sequence"/>
</dbReference>
<organism evidence="1 2">
    <name type="scientific">Chlamydomonas eustigma</name>
    <dbReference type="NCBI Taxonomy" id="1157962"/>
    <lineage>
        <taxon>Eukaryota</taxon>
        <taxon>Viridiplantae</taxon>
        <taxon>Chlorophyta</taxon>
        <taxon>core chlorophytes</taxon>
        <taxon>Chlorophyceae</taxon>
        <taxon>CS clade</taxon>
        <taxon>Chlamydomonadales</taxon>
        <taxon>Chlamydomonadaceae</taxon>
        <taxon>Chlamydomonas</taxon>
    </lineage>
</organism>
<reference evidence="1 2" key="1">
    <citation type="submission" date="2017-08" db="EMBL/GenBank/DDBJ databases">
        <title>Acidophilic green algal genome provides insights into adaptation to an acidic environment.</title>
        <authorList>
            <person name="Hirooka S."/>
            <person name="Hirose Y."/>
            <person name="Kanesaki Y."/>
            <person name="Higuchi S."/>
            <person name="Fujiwara T."/>
            <person name="Onuma R."/>
            <person name="Era A."/>
            <person name="Ohbayashi R."/>
            <person name="Uzuka A."/>
            <person name="Nozaki H."/>
            <person name="Yoshikawa H."/>
            <person name="Miyagishima S.Y."/>
        </authorList>
    </citation>
    <scope>NUCLEOTIDE SEQUENCE [LARGE SCALE GENOMIC DNA]</scope>
    <source>
        <strain evidence="1 2">NIES-2499</strain>
    </source>
</reference>
<evidence type="ECO:0000313" key="1">
    <source>
        <dbReference type="EMBL" id="GAX77195.1"/>
    </source>
</evidence>
<gene>
    <name evidence="1" type="ORF">CEUSTIGMA_g4641.t1</name>
</gene>
<comment type="caution">
    <text evidence="1">The sequence shown here is derived from an EMBL/GenBank/DDBJ whole genome shotgun (WGS) entry which is preliminary data.</text>
</comment>
<proteinExistence type="predicted"/>
<accession>A0A250X2B6</accession>
<dbReference type="EMBL" id="BEGY01000023">
    <property type="protein sequence ID" value="GAX77195.1"/>
    <property type="molecule type" value="Genomic_DNA"/>
</dbReference>
<keyword evidence="2" id="KW-1185">Reference proteome</keyword>